<dbReference type="PANTHER" id="PTHR38600">
    <property type="entry name" value="TRANSCRIPTIONAL REGULATORY PROTEIN"/>
    <property type="match status" value="1"/>
</dbReference>
<dbReference type="GO" id="GO:0003677">
    <property type="term" value="F:DNA binding"/>
    <property type="evidence" value="ECO:0007669"/>
    <property type="project" value="UniProtKB-KW"/>
</dbReference>
<gene>
    <name evidence="2" type="ORF">LEP1GSC058_4023</name>
</gene>
<sequence length="112" mass="13013">MLNNSPSLDRIFYALSDPSRRTIVERLSKKEASVSELATPLEMSMAAVIQHIQILEESGLIKTQKIGRVRTCRVEPTALERIETWLLQRKKFWERNLDRLGEFLEKSEKGKK</sequence>
<dbReference type="AlphaFoldDB" id="S3US16"/>
<dbReference type="RefSeq" id="WP_016549690.1">
    <property type="nucleotide sequence ID" value="NZ_AKWZ02000010.1"/>
</dbReference>
<dbReference type="Pfam" id="PF12840">
    <property type="entry name" value="HTH_20"/>
    <property type="match status" value="1"/>
</dbReference>
<dbReference type="PROSITE" id="PS50987">
    <property type="entry name" value="HTH_ARSR_2"/>
    <property type="match status" value="1"/>
</dbReference>
<dbReference type="GO" id="GO:0003700">
    <property type="term" value="F:DNA-binding transcription factor activity"/>
    <property type="evidence" value="ECO:0007669"/>
    <property type="project" value="InterPro"/>
</dbReference>
<reference evidence="2" key="1">
    <citation type="submission" date="2013-04" db="EMBL/GenBank/DDBJ databases">
        <authorList>
            <person name="Harkins D.M."/>
            <person name="Durkin A.S."/>
            <person name="Selengut J.D."/>
            <person name="Sanka R."/>
            <person name="DePew J."/>
            <person name="Purushe J."/>
            <person name="Ahmed A."/>
            <person name="van der Linden H."/>
            <person name="Goris M.G.A."/>
            <person name="Hartskeerl R.A."/>
            <person name="Vinetz J.M."/>
            <person name="Sutton G.G."/>
            <person name="Nelson W.C."/>
            <person name="Fouts D.E."/>
        </authorList>
    </citation>
    <scope>NUCLEOTIDE SEQUENCE [LARGE SCALE GENOMIC DNA]</scope>
    <source>
        <strain evidence="2">BUT 6</strain>
    </source>
</reference>
<dbReference type="OrthoDB" id="9794330at2"/>
<dbReference type="SUPFAM" id="SSF46785">
    <property type="entry name" value="Winged helix' DNA-binding domain"/>
    <property type="match status" value="1"/>
</dbReference>
<feature type="domain" description="HTH arsR-type" evidence="1">
    <location>
        <begin position="1"/>
        <end position="94"/>
    </location>
</feature>
<dbReference type="PANTHER" id="PTHR38600:SF2">
    <property type="entry name" value="SLL0088 PROTEIN"/>
    <property type="match status" value="1"/>
</dbReference>
<evidence type="ECO:0000313" key="3">
    <source>
        <dbReference type="Proteomes" id="UP000014540"/>
    </source>
</evidence>
<name>S3US16_9LEPT</name>
<protein>
    <submittedName>
        <fullName evidence="2">DNA-binding helix-turn-helix protein</fullName>
    </submittedName>
</protein>
<dbReference type="InterPro" id="IPR036388">
    <property type="entry name" value="WH-like_DNA-bd_sf"/>
</dbReference>
<organism evidence="2 3">
    <name type="scientific">Leptospira fainei serovar Hurstbridge str. BUT 6</name>
    <dbReference type="NCBI Taxonomy" id="1193011"/>
    <lineage>
        <taxon>Bacteria</taxon>
        <taxon>Pseudomonadati</taxon>
        <taxon>Spirochaetota</taxon>
        <taxon>Spirochaetia</taxon>
        <taxon>Leptospirales</taxon>
        <taxon>Leptospiraceae</taxon>
        <taxon>Leptospira</taxon>
    </lineage>
</organism>
<keyword evidence="2" id="KW-0238">DNA-binding</keyword>
<dbReference type="NCBIfam" id="NF033788">
    <property type="entry name" value="HTH_metalloreg"/>
    <property type="match status" value="1"/>
</dbReference>
<dbReference type="STRING" id="1193011.LEP1GSC058_4023"/>
<dbReference type="InterPro" id="IPR001845">
    <property type="entry name" value="HTH_ArsR_DNA-bd_dom"/>
</dbReference>
<dbReference type="EMBL" id="AKWZ02000010">
    <property type="protein sequence ID" value="EPG73201.1"/>
    <property type="molecule type" value="Genomic_DNA"/>
</dbReference>
<dbReference type="PRINTS" id="PR00778">
    <property type="entry name" value="HTHARSR"/>
</dbReference>
<accession>S3US16</accession>
<comment type="caution">
    <text evidence="2">The sequence shown here is derived from an EMBL/GenBank/DDBJ whole genome shotgun (WGS) entry which is preliminary data.</text>
</comment>
<dbReference type="Proteomes" id="UP000014540">
    <property type="component" value="Unassembled WGS sequence"/>
</dbReference>
<evidence type="ECO:0000259" key="1">
    <source>
        <dbReference type="PROSITE" id="PS50987"/>
    </source>
</evidence>
<proteinExistence type="predicted"/>
<dbReference type="Gene3D" id="1.10.10.10">
    <property type="entry name" value="Winged helix-like DNA-binding domain superfamily/Winged helix DNA-binding domain"/>
    <property type="match status" value="1"/>
</dbReference>
<dbReference type="InterPro" id="IPR036390">
    <property type="entry name" value="WH_DNA-bd_sf"/>
</dbReference>
<keyword evidence="3" id="KW-1185">Reference proteome</keyword>
<dbReference type="InterPro" id="IPR011991">
    <property type="entry name" value="ArsR-like_HTH"/>
</dbReference>
<dbReference type="SMART" id="SM00418">
    <property type="entry name" value="HTH_ARSR"/>
    <property type="match status" value="1"/>
</dbReference>
<evidence type="ECO:0000313" key="2">
    <source>
        <dbReference type="EMBL" id="EPG73201.1"/>
    </source>
</evidence>
<dbReference type="CDD" id="cd00090">
    <property type="entry name" value="HTH_ARSR"/>
    <property type="match status" value="1"/>
</dbReference>